<name>A0A7Y0DV92_9GAMM</name>
<dbReference type="AlphaFoldDB" id="A0A7Y0DV92"/>
<organism evidence="1 2">
    <name type="scientific">Pseudoalteromonas arctica</name>
    <dbReference type="NCBI Taxonomy" id="394751"/>
    <lineage>
        <taxon>Bacteria</taxon>
        <taxon>Pseudomonadati</taxon>
        <taxon>Pseudomonadota</taxon>
        <taxon>Gammaproteobacteria</taxon>
        <taxon>Alteromonadales</taxon>
        <taxon>Pseudoalteromonadaceae</taxon>
        <taxon>Pseudoalteromonas</taxon>
    </lineage>
</organism>
<sequence>MQNSIKNEKHAIAAHRTNDGLIEITNLELLDAFVGGFISPEEVYCHVSDNDEKSTTTTSQEGIS</sequence>
<dbReference type="Proteomes" id="UP000570493">
    <property type="component" value="Unassembled WGS sequence"/>
</dbReference>
<proteinExistence type="predicted"/>
<accession>A0A7Y0DV92</accession>
<reference evidence="1" key="1">
    <citation type="submission" date="2020-04" db="EMBL/GenBank/DDBJ databases">
        <title>Genome Sequencing for Pseudoaltermonas arctica.</title>
        <authorList>
            <person name="Elkins N.S."/>
        </authorList>
    </citation>
    <scope>NUCLEOTIDE SEQUENCE [LARGE SCALE GENOMIC DNA]</scope>
    <source>
        <strain evidence="1">NEC-BIFX-2020_0012</strain>
    </source>
</reference>
<comment type="caution">
    <text evidence="1">The sequence shown here is derived from an EMBL/GenBank/DDBJ whole genome shotgun (WGS) entry which is preliminary data.</text>
</comment>
<protein>
    <submittedName>
        <fullName evidence="1">Uncharacterized protein</fullName>
    </submittedName>
</protein>
<dbReference type="RefSeq" id="WP_169021172.1">
    <property type="nucleotide sequence ID" value="NZ_JABBMT010000032.1"/>
</dbReference>
<gene>
    <name evidence="1" type="ORF">HHO47_15800</name>
</gene>
<evidence type="ECO:0000313" key="2">
    <source>
        <dbReference type="Proteomes" id="UP000570493"/>
    </source>
</evidence>
<dbReference type="EMBL" id="JABBMT010000032">
    <property type="protein sequence ID" value="NMM42244.1"/>
    <property type="molecule type" value="Genomic_DNA"/>
</dbReference>
<evidence type="ECO:0000313" key="1">
    <source>
        <dbReference type="EMBL" id="NMM42244.1"/>
    </source>
</evidence>
<keyword evidence="2" id="KW-1185">Reference proteome</keyword>